<keyword evidence="5 9" id="KW-0472">Membrane</keyword>
<evidence type="ECO:0000256" key="5">
    <source>
        <dbReference type="ARBA" id="ARBA00023136"/>
    </source>
</evidence>
<dbReference type="SUPFAM" id="SSF81321">
    <property type="entry name" value="Family A G protein-coupled receptor-like"/>
    <property type="match status" value="1"/>
</dbReference>
<accession>A0A401RKK5</accession>
<evidence type="ECO:0000256" key="8">
    <source>
        <dbReference type="SAM" id="MobiDB-lite"/>
    </source>
</evidence>
<dbReference type="InterPro" id="IPR000276">
    <property type="entry name" value="GPCR_Rhodpsn"/>
</dbReference>
<sequence>MVGMLFWLGVTMIGTDLDNATDNDYLEINSTSIFEPGNFGVLGAFYTILRITIALIYSVTCAMGILGNLLVLYLIRGFNRQSPSTINRFVFNLALTDFHFVLVLPFWAAEIVLDHIWPFGLAMCKLVLFVTVLNMYASVFFLTAMSVSRYCSMVQTLRPGRTPFRPCMVKCVILAIWLTAIAVTLPLTIYSQTVNIYGDELCIQKFPAGQYFLAFQHIQRILLTFIIPLTVITICYLLLIRFLHHHKLSGNNAKRQSKVTKSVILLIMSFLLCWLPNHVITCWGVLVKLELVHWSRAYYITHTYIHPFTICLAYTNSCLNPIIYCLMRREFREAMKKVFQRISSVSSLWTCQGTTLYPSQHEANQVGIPLNQMNSQLESNAPGQRCNTLPSTTSSLVQQN</sequence>
<keyword evidence="3 9" id="KW-1133">Transmembrane helix</keyword>
<reference evidence="11 12" key="1">
    <citation type="journal article" date="2018" name="Nat. Ecol. Evol.">
        <title>Shark genomes provide insights into elasmobranch evolution and the origin of vertebrates.</title>
        <authorList>
            <person name="Hara Y"/>
            <person name="Yamaguchi K"/>
            <person name="Onimaru K"/>
            <person name="Kadota M"/>
            <person name="Koyanagi M"/>
            <person name="Keeley SD"/>
            <person name="Tatsumi K"/>
            <person name="Tanaka K"/>
            <person name="Motone F"/>
            <person name="Kageyama Y"/>
            <person name="Nozu R"/>
            <person name="Adachi N"/>
            <person name="Nishimura O"/>
            <person name="Nakagawa R"/>
            <person name="Tanegashima C"/>
            <person name="Kiyatake I"/>
            <person name="Matsumoto R"/>
            <person name="Murakumo K"/>
            <person name="Nishida K"/>
            <person name="Terakita A"/>
            <person name="Kuratani S"/>
            <person name="Sato K"/>
            <person name="Hyodo S Kuraku.S."/>
        </authorList>
    </citation>
    <scope>NUCLEOTIDE SEQUENCE [LARGE SCALE GENOMIC DNA]</scope>
</reference>
<feature type="domain" description="G-protein coupled receptors family 1 profile" evidence="10">
    <location>
        <begin position="67"/>
        <end position="324"/>
    </location>
</feature>
<keyword evidence="7" id="KW-0807">Transducer</keyword>
<dbReference type="GO" id="GO:0016493">
    <property type="term" value="F:C-C chemokine receptor activity"/>
    <property type="evidence" value="ECO:0007669"/>
    <property type="project" value="TreeGrafter"/>
</dbReference>
<organism evidence="11 12">
    <name type="scientific">Chiloscyllium punctatum</name>
    <name type="common">Brownbanded bambooshark</name>
    <name type="synonym">Hemiscyllium punctatum</name>
    <dbReference type="NCBI Taxonomy" id="137246"/>
    <lineage>
        <taxon>Eukaryota</taxon>
        <taxon>Metazoa</taxon>
        <taxon>Chordata</taxon>
        <taxon>Craniata</taxon>
        <taxon>Vertebrata</taxon>
        <taxon>Chondrichthyes</taxon>
        <taxon>Elasmobranchii</taxon>
        <taxon>Galeomorphii</taxon>
        <taxon>Galeoidea</taxon>
        <taxon>Orectolobiformes</taxon>
        <taxon>Hemiscylliidae</taxon>
        <taxon>Chiloscyllium</taxon>
    </lineage>
</organism>
<dbReference type="Pfam" id="PF00001">
    <property type="entry name" value="7tm_1"/>
    <property type="match status" value="1"/>
</dbReference>
<keyword evidence="6" id="KW-0675">Receptor</keyword>
<dbReference type="Gene3D" id="1.20.1070.10">
    <property type="entry name" value="Rhodopsin 7-helix transmembrane proteins"/>
    <property type="match status" value="1"/>
</dbReference>
<evidence type="ECO:0000256" key="4">
    <source>
        <dbReference type="ARBA" id="ARBA00023040"/>
    </source>
</evidence>
<dbReference type="GO" id="GO:0019957">
    <property type="term" value="F:C-C chemokine binding"/>
    <property type="evidence" value="ECO:0007669"/>
    <property type="project" value="TreeGrafter"/>
</dbReference>
<comment type="subcellular location">
    <subcellularLocation>
        <location evidence="1">Membrane</location>
    </subcellularLocation>
</comment>
<evidence type="ECO:0000256" key="3">
    <source>
        <dbReference type="ARBA" id="ARBA00022989"/>
    </source>
</evidence>
<dbReference type="PROSITE" id="PS50262">
    <property type="entry name" value="G_PROTEIN_RECEP_F1_2"/>
    <property type="match status" value="1"/>
</dbReference>
<keyword evidence="2 9" id="KW-0812">Transmembrane</keyword>
<feature type="transmembrane region" description="Helical" evidence="9">
    <location>
        <begin position="167"/>
        <end position="189"/>
    </location>
</feature>
<evidence type="ECO:0000313" key="11">
    <source>
        <dbReference type="EMBL" id="GCC18673.1"/>
    </source>
</evidence>
<feature type="transmembrane region" description="Helical" evidence="9">
    <location>
        <begin position="221"/>
        <end position="243"/>
    </location>
</feature>
<proteinExistence type="predicted"/>
<dbReference type="GO" id="GO:0007204">
    <property type="term" value="P:positive regulation of cytosolic calcium ion concentration"/>
    <property type="evidence" value="ECO:0007669"/>
    <property type="project" value="TreeGrafter"/>
</dbReference>
<dbReference type="Proteomes" id="UP000287033">
    <property type="component" value="Unassembled WGS sequence"/>
</dbReference>
<evidence type="ECO:0000256" key="1">
    <source>
        <dbReference type="ARBA" id="ARBA00004370"/>
    </source>
</evidence>
<protein>
    <recommendedName>
        <fullName evidence="10">G-protein coupled receptors family 1 profile domain-containing protein</fullName>
    </recommendedName>
</protein>
<evidence type="ECO:0000259" key="10">
    <source>
        <dbReference type="PROSITE" id="PS50262"/>
    </source>
</evidence>
<evidence type="ECO:0000256" key="6">
    <source>
        <dbReference type="ARBA" id="ARBA00023170"/>
    </source>
</evidence>
<keyword evidence="4" id="KW-0297">G-protein coupled receptor</keyword>
<dbReference type="GO" id="GO:0019722">
    <property type="term" value="P:calcium-mediated signaling"/>
    <property type="evidence" value="ECO:0007669"/>
    <property type="project" value="TreeGrafter"/>
</dbReference>
<keyword evidence="12" id="KW-1185">Reference proteome</keyword>
<feature type="transmembrane region" description="Helical" evidence="9">
    <location>
        <begin position="86"/>
        <end position="107"/>
    </location>
</feature>
<dbReference type="STRING" id="137246.A0A401RKK5"/>
<feature type="transmembrane region" description="Helical" evidence="9">
    <location>
        <begin position="44"/>
        <end position="74"/>
    </location>
</feature>
<name>A0A401RKK5_CHIPU</name>
<dbReference type="InterPro" id="IPR017452">
    <property type="entry name" value="GPCR_Rhodpsn_7TM"/>
</dbReference>
<feature type="transmembrane region" description="Helical" evidence="9">
    <location>
        <begin position="306"/>
        <end position="327"/>
    </location>
</feature>
<gene>
    <name evidence="11" type="ORF">chiPu_0021699</name>
</gene>
<evidence type="ECO:0000256" key="7">
    <source>
        <dbReference type="ARBA" id="ARBA00023224"/>
    </source>
</evidence>
<dbReference type="EMBL" id="BEZZ01004552">
    <property type="protein sequence ID" value="GCC18673.1"/>
    <property type="molecule type" value="Genomic_DNA"/>
</dbReference>
<dbReference type="PRINTS" id="PR00237">
    <property type="entry name" value="GPCRRHODOPSN"/>
</dbReference>
<dbReference type="GO" id="GO:0006955">
    <property type="term" value="P:immune response"/>
    <property type="evidence" value="ECO:0007669"/>
    <property type="project" value="TreeGrafter"/>
</dbReference>
<evidence type="ECO:0000313" key="12">
    <source>
        <dbReference type="Proteomes" id="UP000287033"/>
    </source>
</evidence>
<dbReference type="GO" id="GO:0009897">
    <property type="term" value="C:external side of plasma membrane"/>
    <property type="evidence" value="ECO:0007669"/>
    <property type="project" value="TreeGrafter"/>
</dbReference>
<evidence type="ECO:0000256" key="9">
    <source>
        <dbReference type="SAM" id="Phobius"/>
    </source>
</evidence>
<dbReference type="PANTHER" id="PTHR10489:SF935">
    <property type="entry name" value="RELAXIN FAMILY PEPTIDE RECEPTOR 3.3A1-RELATED"/>
    <property type="match status" value="1"/>
</dbReference>
<evidence type="ECO:0000256" key="2">
    <source>
        <dbReference type="ARBA" id="ARBA00022692"/>
    </source>
</evidence>
<dbReference type="GO" id="GO:0060326">
    <property type="term" value="P:cell chemotaxis"/>
    <property type="evidence" value="ECO:0007669"/>
    <property type="project" value="TreeGrafter"/>
</dbReference>
<dbReference type="InterPro" id="IPR050119">
    <property type="entry name" value="CCR1-9-like"/>
</dbReference>
<feature type="region of interest" description="Disordered" evidence="8">
    <location>
        <begin position="381"/>
        <end position="400"/>
    </location>
</feature>
<dbReference type="OMA" id="CNISELQ"/>
<dbReference type="AlphaFoldDB" id="A0A401RKK5"/>
<dbReference type="PANTHER" id="PTHR10489">
    <property type="entry name" value="CELL ADHESION MOLECULE"/>
    <property type="match status" value="1"/>
</dbReference>
<feature type="transmembrane region" description="Helical" evidence="9">
    <location>
        <begin position="127"/>
        <end position="147"/>
    </location>
</feature>
<comment type="caution">
    <text evidence="11">The sequence shown here is derived from an EMBL/GenBank/DDBJ whole genome shotgun (WGS) entry which is preliminary data.</text>
</comment>
<feature type="transmembrane region" description="Helical" evidence="9">
    <location>
        <begin position="263"/>
        <end position="286"/>
    </location>
</feature>
<dbReference type="OrthoDB" id="9936726at2759"/>